<accession>A0A9D9DYN3</accession>
<dbReference type="Gene3D" id="3.50.50.60">
    <property type="entry name" value="FAD/NAD(P)-binding domain"/>
    <property type="match status" value="2"/>
</dbReference>
<name>A0A9D9DYN3_9FIRM</name>
<dbReference type="PRINTS" id="PR00469">
    <property type="entry name" value="PNDRDTASEII"/>
</dbReference>
<evidence type="ECO:0000256" key="1">
    <source>
        <dbReference type="ARBA" id="ARBA00022630"/>
    </source>
</evidence>
<evidence type="ECO:0000313" key="5">
    <source>
        <dbReference type="Proteomes" id="UP000823611"/>
    </source>
</evidence>
<dbReference type="AlphaFoldDB" id="A0A9D9DYN3"/>
<comment type="caution">
    <text evidence="4">The sequence shown here is derived from an EMBL/GenBank/DDBJ whole genome shotgun (WGS) entry which is preliminary data.</text>
</comment>
<dbReference type="Proteomes" id="UP000823611">
    <property type="component" value="Unassembled WGS sequence"/>
</dbReference>
<dbReference type="PANTHER" id="PTHR48105">
    <property type="entry name" value="THIOREDOXIN REDUCTASE 1-RELATED-RELATED"/>
    <property type="match status" value="1"/>
</dbReference>
<evidence type="ECO:0000256" key="2">
    <source>
        <dbReference type="ARBA" id="ARBA00023002"/>
    </source>
</evidence>
<proteinExistence type="predicted"/>
<dbReference type="InterPro" id="IPR023753">
    <property type="entry name" value="FAD/NAD-binding_dom"/>
</dbReference>
<evidence type="ECO:0000313" key="4">
    <source>
        <dbReference type="EMBL" id="MBO8433814.1"/>
    </source>
</evidence>
<gene>
    <name evidence="4" type="ORF">IAC55_00645</name>
</gene>
<dbReference type="InterPro" id="IPR036188">
    <property type="entry name" value="FAD/NAD-bd_sf"/>
</dbReference>
<feature type="domain" description="FAD/NAD(P)-binding" evidence="3">
    <location>
        <begin position="3"/>
        <end position="268"/>
    </location>
</feature>
<evidence type="ECO:0000259" key="3">
    <source>
        <dbReference type="Pfam" id="PF07992"/>
    </source>
</evidence>
<keyword evidence="1" id="KW-0285">Flavoprotein</keyword>
<sequence>MIDVAVIGAGPGGLSSAVTALQRNKSVTIFGRSIDSSLLFTAKEVDNYLGMPNMTGEDMLNSFFKHAINKGAEFKECRVSQILSMGDYFVINAENEFFQAKTVILSLGLSLSKTIEGEERLIGKGVSYCATCDGMLYRNKNVVVVGETEEGEEEANYLASIGCSVKYLPTYKDVLHLDSKVERIYGKALKVLGENFVEGIQVDDNTIDCNAVFFAKKTMPITSLIFGLETTDGMINVDRNMCTNIEGVYACGDCTGAPYQVAKAVGEGLVAGLSASKYIENKK</sequence>
<protein>
    <submittedName>
        <fullName evidence="4">FAD-dependent oxidoreductase</fullName>
    </submittedName>
</protein>
<dbReference type="GO" id="GO:0016491">
    <property type="term" value="F:oxidoreductase activity"/>
    <property type="evidence" value="ECO:0007669"/>
    <property type="project" value="UniProtKB-KW"/>
</dbReference>
<reference evidence="4" key="1">
    <citation type="submission" date="2020-10" db="EMBL/GenBank/DDBJ databases">
        <authorList>
            <person name="Gilroy R."/>
        </authorList>
    </citation>
    <scope>NUCLEOTIDE SEQUENCE</scope>
    <source>
        <strain evidence="4">F6-4510</strain>
    </source>
</reference>
<dbReference type="EMBL" id="JADIMX010000013">
    <property type="protein sequence ID" value="MBO8433814.1"/>
    <property type="molecule type" value="Genomic_DNA"/>
</dbReference>
<organism evidence="4 5">
    <name type="scientific">Candidatus Fimicola merdigallinarum</name>
    <dbReference type="NCBI Taxonomy" id="2840819"/>
    <lineage>
        <taxon>Bacteria</taxon>
        <taxon>Bacillati</taxon>
        <taxon>Bacillota</taxon>
        <taxon>Clostridia</taxon>
        <taxon>Lachnospirales</taxon>
        <taxon>Lachnospiraceae</taxon>
        <taxon>Lachnospiraceae incertae sedis</taxon>
        <taxon>Candidatus Fimicola</taxon>
    </lineage>
</organism>
<dbReference type="PRINTS" id="PR00368">
    <property type="entry name" value="FADPNR"/>
</dbReference>
<dbReference type="SUPFAM" id="SSF51905">
    <property type="entry name" value="FAD/NAD(P)-binding domain"/>
    <property type="match status" value="1"/>
</dbReference>
<dbReference type="Pfam" id="PF07992">
    <property type="entry name" value="Pyr_redox_2"/>
    <property type="match status" value="1"/>
</dbReference>
<dbReference type="InterPro" id="IPR050097">
    <property type="entry name" value="Ferredoxin-NADP_redctase_2"/>
</dbReference>
<reference evidence="4" key="2">
    <citation type="journal article" date="2021" name="PeerJ">
        <title>Extensive microbial diversity within the chicken gut microbiome revealed by metagenomics and culture.</title>
        <authorList>
            <person name="Gilroy R."/>
            <person name="Ravi A."/>
            <person name="Getino M."/>
            <person name="Pursley I."/>
            <person name="Horton D.L."/>
            <person name="Alikhan N.F."/>
            <person name="Baker D."/>
            <person name="Gharbi K."/>
            <person name="Hall N."/>
            <person name="Watson M."/>
            <person name="Adriaenssens E.M."/>
            <person name="Foster-Nyarko E."/>
            <person name="Jarju S."/>
            <person name="Secka A."/>
            <person name="Antonio M."/>
            <person name="Oren A."/>
            <person name="Chaudhuri R.R."/>
            <person name="La Ragione R."/>
            <person name="Hildebrand F."/>
            <person name="Pallen M.J."/>
        </authorList>
    </citation>
    <scope>NUCLEOTIDE SEQUENCE</scope>
    <source>
        <strain evidence="4">F6-4510</strain>
    </source>
</reference>
<keyword evidence="2" id="KW-0560">Oxidoreductase</keyword>